<evidence type="ECO:0000256" key="1">
    <source>
        <dbReference type="ARBA" id="ARBA00022801"/>
    </source>
</evidence>
<dbReference type="EMBL" id="JACIDO010000002">
    <property type="protein sequence ID" value="MBB3934897.1"/>
    <property type="molecule type" value="Genomic_DNA"/>
</dbReference>
<comment type="caution">
    <text evidence="3">The sequence shown here is derived from an EMBL/GenBank/DDBJ whole genome shotgun (WGS) entry which is preliminary data.</text>
</comment>
<feature type="domain" description="Alpha/beta hydrolase fold-3" evidence="2">
    <location>
        <begin position="93"/>
        <end position="297"/>
    </location>
</feature>
<sequence length="336" mass="36359">MVSSDVQEQFATNGDEELRRLNAEIAAFQASRPSSWSFPIEVVREARRKGLGVFPGLSPDPDARAVDLPGEAGRMIPVRILHPADGNARGTYLHFHGGGWVFGEAVENDPRLRRLADATGLCVASVDYRLAPENPFPAGPDDCEAAALALVEGRLADLPTQFLAIGGESAGAHLSALTLLRLRDRHQMAPFHAANLVAGCFDLSMTPSVRNFGPERLILNTDDIGEFVRRFVPSEVDPRGADISPLYARLEGMPPALFSVGTRDLLLDDTLFMHARWLAAGNRADLRVQPDGCHVFETFASEAGTRSVQAMASFLNRQIAEVAASCPRVLARVAPD</sequence>
<dbReference type="InterPro" id="IPR029058">
    <property type="entry name" value="AB_hydrolase_fold"/>
</dbReference>
<dbReference type="RefSeq" id="WP_090964158.1">
    <property type="nucleotide sequence ID" value="NZ_FOOA01000011.1"/>
</dbReference>
<evidence type="ECO:0000313" key="3">
    <source>
        <dbReference type="EMBL" id="MBB3934897.1"/>
    </source>
</evidence>
<dbReference type="PANTHER" id="PTHR48081:SF8">
    <property type="entry name" value="ALPHA_BETA HYDROLASE FOLD-3 DOMAIN-CONTAINING PROTEIN-RELATED"/>
    <property type="match status" value="1"/>
</dbReference>
<organism evidence="3 4">
    <name type="scientific">Aureimonas phyllosphaerae</name>
    <dbReference type="NCBI Taxonomy" id="1166078"/>
    <lineage>
        <taxon>Bacteria</taxon>
        <taxon>Pseudomonadati</taxon>
        <taxon>Pseudomonadota</taxon>
        <taxon>Alphaproteobacteria</taxon>
        <taxon>Hyphomicrobiales</taxon>
        <taxon>Aurantimonadaceae</taxon>
        <taxon>Aureimonas</taxon>
    </lineage>
</organism>
<evidence type="ECO:0000259" key="2">
    <source>
        <dbReference type="Pfam" id="PF07859"/>
    </source>
</evidence>
<dbReference type="Gene3D" id="3.40.50.1820">
    <property type="entry name" value="alpha/beta hydrolase"/>
    <property type="match status" value="1"/>
</dbReference>
<keyword evidence="4" id="KW-1185">Reference proteome</keyword>
<accession>A0A7W6BQ77</accession>
<keyword evidence="1" id="KW-0378">Hydrolase</keyword>
<reference evidence="3 4" key="1">
    <citation type="submission" date="2020-08" db="EMBL/GenBank/DDBJ databases">
        <title>Genomic Encyclopedia of Type Strains, Phase IV (KMG-IV): sequencing the most valuable type-strain genomes for metagenomic binning, comparative biology and taxonomic classification.</title>
        <authorList>
            <person name="Goeker M."/>
        </authorList>
    </citation>
    <scope>NUCLEOTIDE SEQUENCE [LARGE SCALE GENOMIC DNA]</scope>
    <source>
        <strain evidence="3 4">DSM 25024</strain>
    </source>
</reference>
<gene>
    <name evidence="3" type="ORF">GGR05_001025</name>
</gene>
<dbReference type="PANTHER" id="PTHR48081">
    <property type="entry name" value="AB HYDROLASE SUPERFAMILY PROTEIN C4A8.06C"/>
    <property type="match status" value="1"/>
</dbReference>
<dbReference type="GO" id="GO:0016787">
    <property type="term" value="F:hydrolase activity"/>
    <property type="evidence" value="ECO:0007669"/>
    <property type="project" value="UniProtKB-KW"/>
</dbReference>
<protein>
    <submittedName>
        <fullName evidence="3">Acetyl esterase/lipase</fullName>
    </submittedName>
</protein>
<dbReference type="InterPro" id="IPR013094">
    <property type="entry name" value="AB_hydrolase_3"/>
</dbReference>
<evidence type="ECO:0000313" key="4">
    <source>
        <dbReference type="Proteomes" id="UP000531216"/>
    </source>
</evidence>
<name>A0A7W6BQ77_9HYPH</name>
<dbReference type="AlphaFoldDB" id="A0A7W6BQ77"/>
<dbReference type="OrthoDB" id="9806180at2"/>
<dbReference type="InterPro" id="IPR050300">
    <property type="entry name" value="GDXG_lipolytic_enzyme"/>
</dbReference>
<dbReference type="Pfam" id="PF07859">
    <property type="entry name" value="Abhydrolase_3"/>
    <property type="match status" value="1"/>
</dbReference>
<proteinExistence type="predicted"/>
<dbReference type="SUPFAM" id="SSF53474">
    <property type="entry name" value="alpha/beta-Hydrolases"/>
    <property type="match status" value="1"/>
</dbReference>
<dbReference type="Proteomes" id="UP000531216">
    <property type="component" value="Unassembled WGS sequence"/>
</dbReference>